<dbReference type="NCBIfam" id="TIGR03696">
    <property type="entry name" value="Rhs_assc_core"/>
    <property type="match status" value="1"/>
</dbReference>
<dbReference type="VEuPathDB" id="VectorBase:CQUJHB000493"/>
<dbReference type="NCBIfam" id="TIGR01643">
    <property type="entry name" value="YD_repeat_2x"/>
    <property type="match status" value="1"/>
</dbReference>
<dbReference type="VEuPathDB" id="VectorBase:CPIJ017230"/>
<dbReference type="InterPro" id="IPR022385">
    <property type="entry name" value="Rhs_assc_core"/>
</dbReference>
<dbReference type="PANTHER" id="PTHR32305:SF15">
    <property type="entry name" value="PROTEIN RHSA-RELATED"/>
    <property type="match status" value="1"/>
</dbReference>
<evidence type="ECO:0000313" key="2">
    <source>
        <dbReference type="EnsemblMetazoa" id="CPIJ017230-PA"/>
    </source>
</evidence>
<reference evidence="2" key="1">
    <citation type="submission" date="2020-05" db="UniProtKB">
        <authorList>
            <consortium name="EnsemblMetazoa"/>
        </authorList>
    </citation>
    <scope>IDENTIFICATION</scope>
    <source>
        <strain evidence="2">JHB</strain>
    </source>
</reference>
<evidence type="ECO:0000259" key="1">
    <source>
        <dbReference type="Pfam" id="PF15651"/>
    </source>
</evidence>
<proteinExistence type="predicted"/>
<dbReference type="Pfam" id="PF15651">
    <property type="entry name" value="Tox-SGS"/>
    <property type="match status" value="1"/>
</dbReference>
<dbReference type="EnsemblMetazoa" id="CPIJ017230-RA">
    <property type="protein sequence ID" value="CPIJ017230-PA"/>
    <property type="gene ID" value="CPIJ017230"/>
</dbReference>
<dbReference type="OrthoDB" id="5426877at2759"/>
<name>A0A1S4KCQ8_CULQU</name>
<dbReference type="PANTHER" id="PTHR32305">
    <property type="match status" value="1"/>
</dbReference>
<keyword evidence="3" id="KW-1185">Reference proteome</keyword>
<dbReference type="InterPro" id="IPR050708">
    <property type="entry name" value="T6SS_VgrG/RHS"/>
</dbReference>
<organism evidence="2 3">
    <name type="scientific">Culex quinquefasciatus</name>
    <name type="common">Southern house mosquito</name>
    <name type="synonym">Culex pungens</name>
    <dbReference type="NCBI Taxonomy" id="7176"/>
    <lineage>
        <taxon>Eukaryota</taxon>
        <taxon>Metazoa</taxon>
        <taxon>Ecdysozoa</taxon>
        <taxon>Arthropoda</taxon>
        <taxon>Hexapoda</taxon>
        <taxon>Insecta</taxon>
        <taxon>Pterygota</taxon>
        <taxon>Neoptera</taxon>
        <taxon>Endopterygota</taxon>
        <taxon>Diptera</taxon>
        <taxon>Nematocera</taxon>
        <taxon>Culicoidea</taxon>
        <taxon>Culicidae</taxon>
        <taxon>Culicinae</taxon>
        <taxon>Culicini</taxon>
        <taxon>Culex</taxon>
        <taxon>Culex</taxon>
    </lineage>
</organism>
<dbReference type="Gene3D" id="2.180.10.10">
    <property type="entry name" value="RHS repeat-associated core"/>
    <property type="match status" value="2"/>
</dbReference>
<evidence type="ECO:0000313" key="3">
    <source>
        <dbReference type="Proteomes" id="UP000002320"/>
    </source>
</evidence>
<dbReference type="InParanoid" id="A0A1S4KCQ8"/>
<dbReference type="Proteomes" id="UP000002320">
    <property type="component" value="Unassembled WGS sequence"/>
</dbReference>
<feature type="domain" description="Tox-SGS" evidence="1">
    <location>
        <begin position="3109"/>
        <end position="3187"/>
    </location>
</feature>
<dbReference type="InterPro" id="IPR006530">
    <property type="entry name" value="YD"/>
</dbReference>
<sequence>MERFLPADVQHLDDPGGPPMEVMSKILQIGGVRYQLLFVRSADAIRCYKYDPALQKWHHLWKKDNVFVETDEVKYCPWIVSEDGYVVVRNSTGIHIFKLNEQLRMELLSSDGRYHDVYNWNRSDHLLLFGHFYADTSKIGIISRNDRGEISFEAVIKEQALARSQQPIWKMDSDPLIGEHWKDSGTGVSLAFVDSSNQHAFTIRTSEKLEIFKFGKNHVVKKVLESNVIPFSTSNDDRVFYGMLYSDVNPVRDVLHFNSTGMTVYKYDKSSRNFVATFYGPQFSRKRGWTADHLGSVMLHDIDRDGIDELFYSGPSGLNIVRVSVNIDSSNALLSDKDMDVTNRHAKGVAVVDVDNRAIVVALGKISVASFTLQLNTKEETNLEQNVIEDSFEPEGATQPISQITDAPPSVLFLHDQLDFKEFLHPRNPLVGTLDFSVPLIKVPSTFGIAITQQIAFEEYKPADVLGAGWSLPIDCIYIERRGSIFPVDHDYYLVKGGAQTELKRNFQMKSNEIISFSLDGSPEVEIEFHKSQKRWIIKTNSEQYFYGSLNNVDWIQWEPGSEDWPLVNSGMAVKAQPSVWFLAMRQDQHGNFLKYIYSPEYAKLSSGESYARRLNLLKITSNNGDSVRFTYNMQYNSTLLTEFFVQTSVYTQKVNLNYELIKSSPRLTSLSQVNIPILKFKYEGARGEMTEIQYPNGLISQFSYSFISFPEALVENKFQSFADIQITYGKNYMLIAGKTEVGQVHIQARDVVGSATTQMSGLLFPALGKESVTKFEVLTADNFFIVLLYHEKHKELCLFRQQSKGWSSEASYMKLAENSKLMAGKSFITIRNGKKLGILQLVNDKWDVKPVLNNLADDAIVQTFSYAYVVHNNFELTIGFQGEDGTWINKPIPVVGNFLQSSLLVFDQFETDQATIDKLKDLFKQGVLQTHHNAVIVRSLSLQDSKLFLNLHFRIFSSNYELINQETVSLLIEDLNEYILELPPMQDNFFKVGYEKVNGKFKLKVKHHTGTVLDEVKRLKEQVEDEIRKHPHASESEKNKYRQESFDKLESDLQEVYKNVTAGIPFALDPAKFGVFVSHENIVAASHKLEFDGYRWNKVKIPQNEINVANLQIKLDDDSVLSKAGKNETFKFLRNNKLLWDTKSVHGNDLILSYPDYACVQKPNSTGVIFTFENKKVHHFSSDEFISRMSNHLAIITANENGTATSVKPVKSFLNYRQNVITRQDIIHTENEKQTNEFVYDASKITPYSDGFAFTQSKIMPGANPGLYGWYEESFDLIEGKNSTKVIKNSKAKIVKTIKQEEDSNGNEKFDDEKFLTDRLKRRVIVDLRPYRLSQEVISYYGFEPYESNRIGSTNNKWKFDENRIMQENLTHFLRLSSNSQISGTVSPQLENLSFVVSSWVRTQQSSIISEILTMNILSSKGIILKQIKGSKQFNIQDWCYVEASYQSSPGENVHKIEVRIKNLSSDFLDVDHLRFNPLSFNFEANLYDARSGNIRAILKNSGMLQQTLLDPFGNIVAKVSESGSIESFIYKSRNSHIKKHDNSNSKVEMKPALGEIVPVGVSRVNETLKYSPNTFSFRFLYKVIDSGSINITLNATTFEVMGNGKQVSVKINDSTSISIDSEGEIVVLMTKLYIVTWYQGHIISEIKRNLSSNFGSELRVHTTGQVSISQFMLMYDPSVHVFYFNKLGLVIQELVLQDHSSVKIRQIVYDKIDRPVLKTKWTEVIREQNMLLKYDDKFLMNASKLLSTRKAEGLVSDLNSDCEGYPYTWVTYRDDPLEEKVATGLPGKPFSVDGPYSVKFGSNPSVSSIRNLFPTNKGFRHEFELNSGGSLTITVYDKSSNKVAELVKVINHDHRLTTFEYDSNNRLLRVLPPMYHFKAKTLSKADPFFDQKLTLAEIKMRDKWAKTYAYDAEGRLVEQSAPDSGTQRYLYTEEGLLRFIVNDSQDVTFYTYNSLGEIAEKGYLKITSEELPRYLANNSTLPKTNNFVVYDRGENELVSSIRHRVQKSRKNVEGLIVTEALHFDEKDQLLNKIFISANNSMAINYEYMNGRLTKINYPFGVNGKPLRVRYDYNVHGKIESVNMGGKTLASIQYTPHEQIKEIHFEPRSRFSYKRKFNYNAPGYLSSVRDNFLSETVDYISGSYGGKSFGDGTVSAVSFNSTWHSKSDVEFIKLEPKHFVSKDTSLEQASLCLNALENLGFLDDLRRPLKSFYPATELRMPLICGTGSRANHIAAVLTNEGFPTFYGHRYDYENHKQLIKAKYFQSSDEVTLDPLTQQSFSKLIPGLSVTDSKNVWDSLKSAGFIITDCSNSQTCHALPGKPLFHPTITQHINSASLEVLFAGAIKVRKDLPQSVFSAVCKIWHEHDLVNRDEFCDKVWKELLSQSFVGSRSNKSTKALNPELKAALKNHSRFLNEIVSTLYEHFAKGLGNSAGDIQSYDIDANGNHVHFYTGFKRYRLEYQENTNKISKIFCTDLATEEMREKEFAMEHDSEGSVTKATHKGIANISYDPLNKRVQQIDMIDGRQVFFQYDVRGERILKVVADHNGQILRQKYYIRDIKGKCLVDYEVTHSQNGATHVRSTAYIFSDNVMLGFVRDGQFYSVYSDHEGSIRLVIRNGEVVSAYDYLPYGQLLREYNTDPDAAIAYRYTGQEWDEETNLYNYHARLYDPEIGRFYQIDPKEQYPSPYVYAGNSPISLVDPDGQFAFLIPLAFAAVGGYLGASAANGSFNPTKWKLKPTLIGGVLGAVMGGLAPAGIGASFTFLTGTVGLSSVAAGFVIGTTAGGFAFLSAASANQNWNPLEWNWSDPATFNALFGGAVSGATLFAGIGNVHKRFISLAGTERIIFVASVVTSTAGVALYAGAIANDGNLNIFEWNWSSPDTIWKVTIGASFGMQVSTKLHEIESKIHGHLKDLKQLIKSGQSGDMKVFLSDAKSYFKQTHELLIEIQTTLIKNAKLIVRQPFLQLVSSSSKQSDEVIDAVKSILFEVSKYDGTQGIVTEFLQNLDDAKPSNRHSIEKRNVDCCQLQVVDNFQLKDHPYASNSGIPSFSSIINHFMSTLNSYYLSFFHVPNTNQYCSKSVGFQAIPDQLKHKFVLQNCYHFKQSDESIVTKCFSMNSQYTVFTKMYRIVEDSYSFCKPIEFNGNASVVCDGKQSSLVFTPKPSGLGLDYINGCLMLAMVAPAAFSSIKNSILNFSARFSSKTRKTTPPLVENTNELIKRFDCLKGKLKTINSRNVRWINNVVEDLNEDILSFTKNGDVEDYTALLERLVAADEELTETIKVEHYRQMFDTSTNTTGPSFENNHTWASFQTFDIRREAIIEQLALECLDIMQ</sequence>
<dbReference type="InterPro" id="IPR028901">
    <property type="entry name" value="Tox-SGS_dom"/>
</dbReference>
<accession>A0A1S4KCQ8</accession>
<protein>
    <recommendedName>
        <fullName evidence="1">Tox-SGS domain-containing protein</fullName>
    </recommendedName>
</protein>